<dbReference type="PANTHER" id="PTHR26379">
    <property type="entry name" value="BTB/POZ AND MATH DOMAIN-CONTAINING PROTEIN 1"/>
    <property type="match status" value="1"/>
</dbReference>
<dbReference type="InterPro" id="IPR056423">
    <property type="entry name" value="BACK_BPM_SPOP"/>
</dbReference>
<protein>
    <submittedName>
        <fullName evidence="5">Uncharacterized protein</fullName>
    </submittedName>
</protein>
<feature type="domain" description="MATH" evidence="4">
    <location>
        <begin position="21"/>
        <end position="151"/>
    </location>
</feature>
<dbReference type="GO" id="GO:0016567">
    <property type="term" value="P:protein ubiquitination"/>
    <property type="evidence" value="ECO:0007669"/>
    <property type="project" value="InterPro"/>
</dbReference>
<keyword evidence="6" id="KW-1185">Reference proteome</keyword>
<dbReference type="Pfam" id="PF24570">
    <property type="entry name" value="BACK_BPM_SPOP"/>
    <property type="match status" value="1"/>
</dbReference>
<dbReference type="InterPro" id="IPR002083">
    <property type="entry name" value="MATH/TRAF_dom"/>
</dbReference>
<comment type="similarity">
    <text evidence="2">Belongs to the Tdpoz family.</text>
</comment>
<accession>A0AAQ3UKP0</accession>
<evidence type="ECO:0000313" key="6">
    <source>
        <dbReference type="Proteomes" id="UP001341281"/>
    </source>
</evidence>
<dbReference type="Gene3D" id="2.60.210.10">
    <property type="entry name" value="Apoptosis, Tumor Necrosis Factor Receptor Associated Protein 2, Chain A"/>
    <property type="match status" value="1"/>
</dbReference>
<sequence length="388" mass="43309">MASSSPRTCRTSSVSSVETAQGTHSFKITSYSLHKKVSVDKRFCSAPFAVGGHHWRIRYYTAESQGGFNRDVPYSSVYLELIAEAGKLVAKVSAIYKFRMVKPVTGASVSRGVNWPEEFYSGHVQGFTEFVRADEVDKYVQNDSLLIECDVTVIKEVQVKETQQTAETSDFDIQVPPTDLSHDLGRLLESEEEADVAFKVQGEVFRAHKIVLAMRSPVFKAQLFGPMSDGKGMAETEVRTIEGMDPTTFRGLLHFIYTDSFPPPPFMDEDAEQDEHQDMVKHLLVAADRYGMERMKLVCECILFKSLDVGSVAYTLALAGQHHCSSLKNACIEFIVSSDGMDAVLSSQGYEHLKRACPDVAVELWEKTVNRSRVMRSSSSKSTYVVPY</sequence>
<evidence type="ECO:0000256" key="2">
    <source>
        <dbReference type="ARBA" id="ARBA00010846"/>
    </source>
</evidence>
<dbReference type="Pfam" id="PF00651">
    <property type="entry name" value="BTB"/>
    <property type="match status" value="1"/>
</dbReference>
<dbReference type="AlphaFoldDB" id="A0AAQ3UKP0"/>
<dbReference type="Proteomes" id="UP001341281">
    <property type="component" value="Chromosome 09"/>
</dbReference>
<dbReference type="PROSITE" id="PS50097">
    <property type="entry name" value="BTB"/>
    <property type="match status" value="1"/>
</dbReference>
<name>A0AAQ3UKP0_PASNO</name>
<dbReference type="EMBL" id="CP144753">
    <property type="protein sequence ID" value="WVZ94383.1"/>
    <property type="molecule type" value="Genomic_DNA"/>
</dbReference>
<comment type="pathway">
    <text evidence="1">Protein modification; protein ubiquitination.</text>
</comment>
<dbReference type="InterPro" id="IPR011333">
    <property type="entry name" value="SKP1/BTB/POZ_sf"/>
</dbReference>
<dbReference type="InterPro" id="IPR000210">
    <property type="entry name" value="BTB/POZ_dom"/>
</dbReference>
<dbReference type="InterPro" id="IPR008974">
    <property type="entry name" value="TRAF-like"/>
</dbReference>
<feature type="domain" description="BTB" evidence="3">
    <location>
        <begin position="194"/>
        <end position="265"/>
    </location>
</feature>
<evidence type="ECO:0000256" key="1">
    <source>
        <dbReference type="ARBA" id="ARBA00004906"/>
    </source>
</evidence>
<reference evidence="5 6" key="1">
    <citation type="submission" date="2024-02" db="EMBL/GenBank/DDBJ databases">
        <title>High-quality chromosome-scale genome assembly of Pensacola bahiagrass (Paspalum notatum Flugge var. saurae).</title>
        <authorList>
            <person name="Vega J.M."/>
            <person name="Podio M."/>
            <person name="Orjuela J."/>
            <person name="Siena L.A."/>
            <person name="Pessino S.C."/>
            <person name="Combes M.C."/>
            <person name="Mariac C."/>
            <person name="Albertini E."/>
            <person name="Pupilli F."/>
            <person name="Ortiz J.P.A."/>
            <person name="Leblanc O."/>
        </authorList>
    </citation>
    <scope>NUCLEOTIDE SEQUENCE [LARGE SCALE GENOMIC DNA]</scope>
    <source>
        <strain evidence="5">R1</strain>
        <tissue evidence="5">Leaf</tissue>
    </source>
</reference>
<evidence type="ECO:0000313" key="5">
    <source>
        <dbReference type="EMBL" id="WVZ94383.1"/>
    </source>
</evidence>
<dbReference type="Gene3D" id="1.25.40.420">
    <property type="match status" value="1"/>
</dbReference>
<gene>
    <name evidence="5" type="ORF">U9M48_040282</name>
</gene>
<dbReference type="SUPFAM" id="SSF54695">
    <property type="entry name" value="POZ domain"/>
    <property type="match status" value="1"/>
</dbReference>
<dbReference type="SUPFAM" id="SSF49599">
    <property type="entry name" value="TRAF domain-like"/>
    <property type="match status" value="1"/>
</dbReference>
<dbReference type="Pfam" id="PF22486">
    <property type="entry name" value="MATH_2"/>
    <property type="match status" value="1"/>
</dbReference>
<dbReference type="SMART" id="SM00225">
    <property type="entry name" value="BTB"/>
    <property type="match status" value="1"/>
</dbReference>
<dbReference type="PROSITE" id="PS50144">
    <property type="entry name" value="MATH"/>
    <property type="match status" value="1"/>
</dbReference>
<dbReference type="PANTHER" id="PTHR26379:SF474">
    <property type="entry name" value="OS08G0228200 PROTEIN"/>
    <property type="match status" value="1"/>
</dbReference>
<proteinExistence type="inferred from homology"/>
<dbReference type="CDD" id="cd00121">
    <property type="entry name" value="MATH"/>
    <property type="match status" value="1"/>
</dbReference>
<dbReference type="Gene3D" id="3.30.710.10">
    <property type="entry name" value="Potassium Channel Kv1.1, Chain A"/>
    <property type="match status" value="1"/>
</dbReference>
<dbReference type="InterPro" id="IPR045005">
    <property type="entry name" value="BPM1-6"/>
</dbReference>
<organism evidence="5 6">
    <name type="scientific">Paspalum notatum var. saurae</name>
    <dbReference type="NCBI Taxonomy" id="547442"/>
    <lineage>
        <taxon>Eukaryota</taxon>
        <taxon>Viridiplantae</taxon>
        <taxon>Streptophyta</taxon>
        <taxon>Embryophyta</taxon>
        <taxon>Tracheophyta</taxon>
        <taxon>Spermatophyta</taxon>
        <taxon>Magnoliopsida</taxon>
        <taxon>Liliopsida</taxon>
        <taxon>Poales</taxon>
        <taxon>Poaceae</taxon>
        <taxon>PACMAD clade</taxon>
        <taxon>Panicoideae</taxon>
        <taxon>Andropogonodae</taxon>
        <taxon>Paspaleae</taxon>
        <taxon>Paspalinae</taxon>
        <taxon>Paspalum</taxon>
    </lineage>
</organism>
<evidence type="ECO:0000259" key="3">
    <source>
        <dbReference type="PROSITE" id="PS50097"/>
    </source>
</evidence>
<evidence type="ECO:0000259" key="4">
    <source>
        <dbReference type="PROSITE" id="PS50144"/>
    </source>
</evidence>